<evidence type="ECO:0000313" key="5">
    <source>
        <dbReference type="EMBL" id="GAV49705.1"/>
    </source>
</evidence>
<dbReference type="GO" id="GO:0000228">
    <property type="term" value="C:nuclear chromosome"/>
    <property type="evidence" value="ECO:0007669"/>
    <property type="project" value="EnsemblFungi"/>
</dbReference>
<protein>
    <submittedName>
        <fullName evidence="5">Uncharacterized protein</fullName>
    </submittedName>
</protein>
<dbReference type="InterPro" id="IPR036322">
    <property type="entry name" value="WD40_repeat_dom_sf"/>
</dbReference>
<dbReference type="OMA" id="CVCLDRS"/>
<dbReference type="InterPro" id="IPR019775">
    <property type="entry name" value="WD40_repeat_CS"/>
</dbReference>
<accession>A0A1Q3A1V7</accession>
<dbReference type="PANTHER" id="PTHR44090">
    <property type="entry name" value="WD REPEAT-CONTAINING PROTEIN 61"/>
    <property type="match status" value="1"/>
</dbReference>
<feature type="region of interest" description="Disordered" evidence="4">
    <location>
        <begin position="169"/>
        <end position="191"/>
    </location>
</feature>
<dbReference type="PANTHER" id="PTHR44090:SF1">
    <property type="entry name" value="SUPERKILLER COMPLEX PROTEIN 8"/>
    <property type="match status" value="1"/>
</dbReference>
<evidence type="ECO:0000313" key="6">
    <source>
        <dbReference type="Proteomes" id="UP000187013"/>
    </source>
</evidence>
<proteinExistence type="predicted"/>
<dbReference type="eggNOG" id="KOG4155">
    <property type="taxonomic scope" value="Eukaryota"/>
</dbReference>
<dbReference type="GO" id="GO:0065004">
    <property type="term" value="P:protein-DNA complex assembly"/>
    <property type="evidence" value="ECO:0007669"/>
    <property type="project" value="EnsemblFungi"/>
</dbReference>
<sequence>MSNVFISTANCGKAHNADIYGTSVCLPYTVTCSGDGTIKLWKNKLLDNELPKENVITQFVHRTGVHHVDTFYSVEKGGHELCIVSCVSFAGTIHFYQVDVKSGKVEAVDLLPSQDKKKSYWSLKWFKSDDQMVCHRLAATDVKGNTLVWRFHPFAQEFDEELAKKEEEKRAKRLARGQSVEDPSTNSENDEELKLQPHLKLHGEIPSVEPVFATCVGISHNGLVATGFANGSVVVSELSTLRRIHNFEGFGIQGIEQNSNTVRAVEFSPLGTLLAVASDSGSYGCVSLYETEYGERVGSLTVPTHSAQTSIGTFAHDGWVFGLSFNPTGEFLATCGYDSKVRIWDVKLRERVSTLNISAGDIEVEEDIMLQDENGESVKNPPVMDVKFINKGVRGGMGSETNEGLCCVCLDRSVRWFRAAGGS</sequence>
<dbReference type="EMBL" id="BDGX01000016">
    <property type="protein sequence ID" value="GAV49705.1"/>
    <property type="molecule type" value="Genomic_DNA"/>
</dbReference>
<name>A0A1Q3A1V7_ZYGRO</name>
<evidence type="ECO:0000256" key="4">
    <source>
        <dbReference type="SAM" id="MobiDB-lite"/>
    </source>
</evidence>
<dbReference type="GO" id="GO:0007131">
    <property type="term" value="P:reciprocal meiotic recombination"/>
    <property type="evidence" value="ECO:0007669"/>
    <property type="project" value="EnsemblFungi"/>
</dbReference>
<feature type="repeat" description="WD" evidence="3">
    <location>
        <begin position="313"/>
        <end position="354"/>
    </location>
</feature>
<dbReference type="InterPro" id="IPR051510">
    <property type="entry name" value="SKI8"/>
</dbReference>
<dbReference type="Proteomes" id="UP000187013">
    <property type="component" value="Unassembled WGS sequence"/>
</dbReference>
<dbReference type="GO" id="GO:0070478">
    <property type="term" value="P:nuclear-transcribed mRNA catabolic process, 3'-5' exonucleolytic nonsense-mediated decay"/>
    <property type="evidence" value="ECO:0007669"/>
    <property type="project" value="EnsemblFungi"/>
</dbReference>
<dbReference type="GO" id="GO:0070481">
    <property type="term" value="P:nuclear-transcribed mRNA catabolic process, non-stop decay"/>
    <property type="evidence" value="ECO:0007669"/>
    <property type="project" value="EnsemblFungi"/>
</dbReference>
<organism evidence="5 6">
    <name type="scientific">Zygosaccharomyces rouxii</name>
    <dbReference type="NCBI Taxonomy" id="4956"/>
    <lineage>
        <taxon>Eukaryota</taxon>
        <taxon>Fungi</taxon>
        <taxon>Dikarya</taxon>
        <taxon>Ascomycota</taxon>
        <taxon>Saccharomycotina</taxon>
        <taxon>Saccharomycetes</taxon>
        <taxon>Saccharomycetales</taxon>
        <taxon>Saccharomycetaceae</taxon>
        <taxon>Zygosaccharomyces</taxon>
    </lineage>
</organism>
<dbReference type="PROSITE" id="PS50082">
    <property type="entry name" value="WD_REPEATS_2"/>
    <property type="match status" value="1"/>
</dbReference>
<evidence type="ECO:0000256" key="2">
    <source>
        <dbReference type="ARBA" id="ARBA00022737"/>
    </source>
</evidence>
<dbReference type="PROSITE" id="PS00678">
    <property type="entry name" value="WD_REPEATS_1"/>
    <property type="match status" value="1"/>
</dbReference>
<keyword evidence="2" id="KW-0677">Repeat</keyword>
<dbReference type="Pfam" id="PF00400">
    <property type="entry name" value="WD40"/>
    <property type="match status" value="2"/>
</dbReference>
<keyword evidence="1 3" id="KW-0853">WD repeat</keyword>
<dbReference type="OrthoDB" id="10251741at2759"/>
<dbReference type="InterPro" id="IPR015943">
    <property type="entry name" value="WD40/YVTN_repeat-like_dom_sf"/>
</dbReference>
<dbReference type="SMART" id="SM00320">
    <property type="entry name" value="WD40"/>
    <property type="match status" value="4"/>
</dbReference>
<gene>
    <name evidence="5" type="ORF">ZYGR_0P03510</name>
</gene>
<evidence type="ECO:0000256" key="3">
    <source>
        <dbReference type="PROSITE-ProRule" id="PRU00221"/>
    </source>
</evidence>
<dbReference type="GO" id="GO:0055087">
    <property type="term" value="C:Ski complex"/>
    <property type="evidence" value="ECO:0007669"/>
    <property type="project" value="EnsemblFungi"/>
</dbReference>
<dbReference type="Gene3D" id="2.130.10.10">
    <property type="entry name" value="YVTN repeat-like/Quinoprotein amine dehydrogenase"/>
    <property type="match status" value="1"/>
</dbReference>
<dbReference type="PROSITE" id="PS50294">
    <property type="entry name" value="WD_REPEATS_REGION"/>
    <property type="match status" value="1"/>
</dbReference>
<evidence type="ECO:0000256" key="1">
    <source>
        <dbReference type="ARBA" id="ARBA00022574"/>
    </source>
</evidence>
<comment type="caution">
    <text evidence="5">The sequence shown here is derived from an EMBL/GenBank/DDBJ whole genome shotgun (WGS) entry which is preliminary data.</text>
</comment>
<dbReference type="SUPFAM" id="SSF50978">
    <property type="entry name" value="WD40 repeat-like"/>
    <property type="match status" value="1"/>
</dbReference>
<reference evidence="5 6" key="1">
    <citation type="submission" date="2016-08" db="EMBL/GenBank/DDBJ databases">
        <title>Draft genome sequence of allopolyploid Zygosaccharomyces rouxii.</title>
        <authorList>
            <person name="Watanabe J."/>
            <person name="Uehara K."/>
            <person name="Mogi Y."/>
            <person name="Tsukioka Y."/>
        </authorList>
    </citation>
    <scope>NUCLEOTIDE SEQUENCE [LARGE SCALE GENOMIC DNA]</scope>
    <source>
        <strain evidence="5 6">NBRC 110957</strain>
    </source>
</reference>
<dbReference type="AlphaFoldDB" id="A0A1Q3A1V7"/>
<dbReference type="InterPro" id="IPR001680">
    <property type="entry name" value="WD40_rpt"/>
</dbReference>